<dbReference type="PANTHER" id="PTHR43162">
    <property type="match status" value="1"/>
</dbReference>
<proteinExistence type="predicted"/>
<gene>
    <name evidence="2" type="ORF">C1H76_3564</name>
</gene>
<reference evidence="2 3" key="1">
    <citation type="submission" date="2018-02" db="EMBL/GenBank/DDBJ databases">
        <title>Draft genome sequences of Elsinoe sp., causing black scab on jojoba.</title>
        <authorList>
            <person name="Stodart B."/>
            <person name="Jeffress S."/>
            <person name="Ash G."/>
            <person name="Arun Chinnappa K."/>
        </authorList>
    </citation>
    <scope>NUCLEOTIDE SEQUENCE [LARGE SCALE GENOMIC DNA]</scope>
    <source>
        <strain evidence="2 3">Hillstone_2</strain>
    </source>
</reference>
<dbReference type="Proteomes" id="UP000308133">
    <property type="component" value="Unassembled WGS sequence"/>
</dbReference>
<dbReference type="InterPro" id="IPR001509">
    <property type="entry name" value="Epimerase_deHydtase"/>
</dbReference>
<protein>
    <submittedName>
        <fullName evidence="2">Agroclavine dehydrogenase</fullName>
    </submittedName>
</protein>
<dbReference type="PANTHER" id="PTHR43162:SF1">
    <property type="entry name" value="PRESTALK A DIFFERENTIATION PROTEIN A"/>
    <property type="match status" value="1"/>
</dbReference>
<dbReference type="AlphaFoldDB" id="A0A4U7B452"/>
<evidence type="ECO:0000313" key="3">
    <source>
        <dbReference type="Proteomes" id="UP000308133"/>
    </source>
</evidence>
<dbReference type="Gene3D" id="3.40.50.720">
    <property type="entry name" value="NAD(P)-binding Rossmann-like Domain"/>
    <property type="match status" value="1"/>
</dbReference>
<dbReference type="EMBL" id="PTQR01000045">
    <property type="protein sequence ID" value="TKX24201.1"/>
    <property type="molecule type" value="Genomic_DNA"/>
</dbReference>
<dbReference type="InterPro" id="IPR051604">
    <property type="entry name" value="Ergot_Alk_Oxidoreductase"/>
</dbReference>
<feature type="domain" description="NAD-dependent epimerase/dehydratase" evidence="1">
    <location>
        <begin position="3"/>
        <end position="71"/>
    </location>
</feature>
<dbReference type="Gene3D" id="3.90.25.10">
    <property type="entry name" value="UDP-galactose 4-epimerase, domain 1"/>
    <property type="match status" value="1"/>
</dbReference>
<dbReference type="SUPFAM" id="SSF51735">
    <property type="entry name" value="NAD(P)-binding Rossmann-fold domains"/>
    <property type="match status" value="1"/>
</dbReference>
<dbReference type="InterPro" id="IPR036291">
    <property type="entry name" value="NAD(P)-bd_dom_sf"/>
</dbReference>
<accession>A0A4U7B452</accession>
<evidence type="ECO:0000259" key="1">
    <source>
        <dbReference type="Pfam" id="PF01370"/>
    </source>
</evidence>
<comment type="caution">
    <text evidence="2">The sequence shown here is derived from an EMBL/GenBank/DDBJ whole genome shotgun (WGS) entry which is preliminary data.</text>
</comment>
<evidence type="ECO:0000313" key="2">
    <source>
        <dbReference type="EMBL" id="TKX24201.1"/>
    </source>
</evidence>
<name>A0A4U7B452_9PEZI</name>
<sequence>MTILVTGSTGKLGSALITLLQSTTHPFLAATRRTPPPASLSSVPTVHFDWRDETTWPNPFTTATITKIFLLSPTVPDPAPLVNKFITYATTHHSVARFVLMSSASAQKGGPMFGQMWSHLAATGVPYALVGPSWVDENFLDARYVAEIQDGKIYSGMGEGRAPWVAARDVAGVSLWALTVGEEELRGRENVVVATRERITMGEIADTFTKVLGRVIEHVSLSKEENMEYLLKLGYPKEAAGVVVWIEDYTGQGAVETVPYEDIETLIGRPMVRFEDWVAGKKAAWL</sequence>
<dbReference type="Pfam" id="PF01370">
    <property type="entry name" value="Epimerase"/>
    <property type="match status" value="1"/>
</dbReference>
<organism evidence="2 3">
    <name type="scientific">Elsinoe australis</name>
    <dbReference type="NCBI Taxonomy" id="40998"/>
    <lineage>
        <taxon>Eukaryota</taxon>
        <taxon>Fungi</taxon>
        <taxon>Dikarya</taxon>
        <taxon>Ascomycota</taxon>
        <taxon>Pezizomycotina</taxon>
        <taxon>Dothideomycetes</taxon>
        <taxon>Dothideomycetidae</taxon>
        <taxon>Myriangiales</taxon>
        <taxon>Elsinoaceae</taxon>
        <taxon>Elsinoe</taxon>
    </lineage>
</organism>